<name>A0A4R4U741_9PSEU</name>
<dbReference type="Gene3D" id="1.10.10.10">
    <property type="entry name" value="Winged helix-like DNA-binding domain superfamily/Winged helix DNA-binding domain"/>
    <property type="match status" value="1"/>
</dbReference>
<dbReference type="SMART" id="SM00345">
    <property type="entry name" value="HTH_GNTR"/>
    <property type="match status" value="1"/>
</dbReference>
<evidence type="ECO:0000313" key="6">
    <source>
        <dbReference type="Proteomes" id="UP000294744"/>
    </source>
</evidence>
<dbReference type="InterPro" id="IPR000524">
    <property type="entry name" value="Tscrpt_reg_HTH_GntR"/>
</dbReference>
<dbReference type="OrthoDB" id="5182935at2"/>
<dbReference type="Proteomes" id="UP000294744">
    <property type="component" value="Unassembled WGS sequence"/>
</dbReference>
<dbReference type="AlphaFoldDB" id="A0A4R4U741"/>
<dbReference type="Pfam" id="PF07729">
    <property type="entry name" value="FCD"/>
    <property type="match status" value="1"/>
</dbReference>
<dbReference type="CDD" id="cd07377">
    <property type="entry name" value="WHTH_GntR"/>
    <property type="match status" value="1"/>
</dbReference>
<dbReference type="Gene3D" id="1.20.120.530">
    <property type="entry name" value="GntR ligand-binding domain-like"/>
    <property type="match status" value="1"/>
</dbReference>
<sequence length="262" mass="29120">MLHPRQEDHVEHRRRLVTGSADNTTSAPHIVGPPSLVELAAATLRRMIVGGDLLCGQRIVENRLTGQLGISRPPLREALRVLEREGLVRQVPRKGVIVTPLTLHDIYEICTLRAEFERLAIRLGVPVTDPARRARCQQALQSMTAAAQAGDRPAYLERSFEFHVSVVGLSGHARLEEAYRSLQLQLMLSMALNRRAREEHETLDGDVARHTRLLEIIDAGDPQAVLDELATHGDRSFLDGIEDTVDGHTDVALAWLAQQRTS</sequence>
<dbReference type="GO" id="GO:0003677">
    <property type="term" value="F:DNA binding"/>
    <property type="evidence" value="ECO:0007669"/>
    <property type="project" value="UniProtKB-KW"/>
</dbReference>
<proteinExistence type="predicted"/>
<dbReference type="InterPro" id="IPR036390">
    <property type="entry name" value="WH_DNA-bd_sf"/>
</dbReference>
<dbReference type="PANTHER" id="PTHR43537">
    <property type="entry name" value="TRANSCRIPTIONAL REGULATOR, GNTR FAMILY"/>
    <property type="match status" value="1"/>
</dbReference>
<accession>A0A4R4U741</accession>
<evidence type="ECO:0000259" key="4">
    <source>
        <dbReference type="PROSITE" id="PS50949"/>
    </source>
</evidence>
<comment type="caution">
    <text evidence="5">The sequence shown here is derived from an EMBL/GenBank/DDBJ whole genome shotgun (WGS) entry which is preliminary data.</text>
</comment>
<dbReference type="InterPro" id="IPR011711">
    <property type="entry name" value="GntR_C"/>
</dbReference>
<evidence type="ECO:0000313" key="5">
    <source>
        <dbReference type="EMBL" id="TDC87268.1"/>
    </source>
</evidence>
<dbReference type="Pfam" id="PF00392">
    <property type="entry name" value="GntR"/>
    <property type="match status" value="1"/>
</dbReference>
<dbReference type="SUPFAM" id="SSF46785">
    <property type="entry name" value="Winged helix' DNA-binding domain"/>
    <property type="match status" value="1"/>
</dbReference>
<dbReference type="PROSITE" id="PS50949">
    <property type="entry name" value="HTH_GNTR"/>
    <property type="match status" value="1"/>
</dbReference>
<dbReference type="GO" id="GO:0003700">
    <property type="term" value="F:DNA-binding transcription factor activity"/>
    <property type="evidence" value="ECO:0007669"/>
    <property type="project" value="InterPro"/>
</dbReference>
<dbReference type="InterPro" id="IPR008920">
    <property type="entry name" value="TF_FadR/GntR_C"/>
</dbReference>
<dbReference type="SMART" id="SM00895">
    <property type="entry name" value="FCD"/>
    <property type="match status" value="1"/>
</dbReference>
<dbReference type="EMBL" id="SMKV01000058">
    <property type="protein sequence ID" value="TDC87268.1"/>
    <property type="molecule type" value="Genomic_DNA"/>
</dbReference>
<dbReference type="PANTHER" id="PTHR43537:SF45">
    <property type="entry name" value="GNTR FAMILY REGULATORY PROTEIN"/>
    <property type="match status" value="1"/>
</dbReference>
<evidence type="ECO:0000256" key="3">
    <source>
        <dbReference type="ARBA" id="ARBA00023163"/>
    </source>
</evidence>
<protein>
    <submittedName>
        <fullName evidence="5">GntR family transcriptional regulator</fullName>
    </submittedName>
</protein>
<dbReference type="InterPro" id="IPR036388">
    <property type="entry name" value="WH-like_DNA-bd_sf"/>
</dbReference>
<reference evidence="5 6" key="1">
    <citation type="submission" date="2019-03" db="EMBL/GenBank/DDBJ databases">
        <title>Draft genome sequences of novel Actinobacteria.</title>
        <authorList>
            <person name="Sahin N."/>
            <person name="Ay H."/>
            <person name="Saygin H."/>
        </authorList>
    </citation>
    <scope>NUCLEOTIDE SEQUENCE [LARGE SCALE GENOMIC DNA]</scope>
    <source>
        <strain evidence="5 6">16K404</strain>
    </source>
</reference>
<keyword evidence="6" id="KW-1185">Reference proteome</keyword>
<keyword evidence="3" id="KW-0804">Transcription</keyword>
<gene>
    <name evidence="5" type="ORF">E1161_26010</name>
</gene>
<dbReference type="SUPFAM" id="SSF48008">
    <property type="entry name" value="GntR ligand-binding domain-like"/>
    <property type="match status" value="1"/>
</dbReference>
<organism evidence="5 6">
    <name type="scientific">Saccharopolyspora aridisoli</name>
    <dbReference type="NCBI Taxonomy" id="2530385"/>
    <lineage>
        <taxon>Bacteria</taxon>
        <taxon>Bacillati</taxon>
        <taxon>Actinomycetota</taxon>
        <taxon>Actinomycetes</taxon>
        <taxon>Pseudonocardiales</taxon>
        <taxon>Pseudonocardiaceae</taxon>
        <taxon>Saccharopolyspora</taxon>
    </lineage>
</organism>
<keyword evidence="2" id="KW-0238">DNA-binding</keyword>
<feature type="domain" description="HTH gntR-type" evidence="4">
    <location>
        <begin position="34"/>
        <end position="101"/>
    </location>
</feature>
<evidence type="ECO:0000256" key="1">
    <source>
        <dbReference type="ARBA" id="ARBA00023015"/>
    </source>
</evidence>
<keyword evidence="1" id="KW-0805">Transcription regulation</keyword>
<dbReference type="PRINTS" id="PR00035">
    <property type="entry name" value="HTHGNTR"/>
</dbReference>
<evidence type="ECO:0000256" key="2">
    <source>
        <dbReference type="ARBA" id="ARBA00023125"/>
    </source>
</evidence>